<comment type="caution">
    <text evidence="8">The sequence shown here is derived from an EMBL/GenBank/DDBJ whole genome shotgun (WGS) entry which is preliminary data.</text>
</comment>
<gene>
    <name evidence="8" type="ORF">BCR26_02980</name>
</gene>
<accession>A0A1E5KX26</accession>
<evidence type="ECO:0000259" key="7">
    <source>
        <dbReference type="Pfam" id="PF00892"/>
    </source>
</evidence>
<reference evidence="8 9" key="1">
    <citation type="submission" date="2016-09" db="EMBL/GenBank/DDBJ databases">
        <authorList>
            <person name="Capua I."/>
            <person name="De Benedictis P."/>
            <person name="Joannis T."/>
            <person name="Lombin L.H."/>
            <person name="Cattoli G."/>
        </authorList>
    </citation>
    <scope>NUCLEOTIDE SEQUENCE [LARGE SCALE GENOMIC DNA]</scope>
    <source>
        <strain evidence="8 9">LMG 25899</strain>
    </source>
</reference>
<feature type="transmembrane region" description="Helical" evidence="6">
    <location>
        <begin position="276"/>
        <end position="296"/>
    </location>
</feature>
<keyword evidence="3 6" id="KW-0812">Transmembrane</keyword>
<feature type="transmembrane region" description="Helical" evidence="6">
    <location>
        <begin position="189"/>
        <end position="209"/>
    </location>
</feature>
<name>A0A1E5KX26_9ENTE</name>
<dbReference type="RefSeq" id="WP_069698688.1">
    <property type="nucleotide sequence ID" value="NZ_JAGGMA010000001.1"/>
</dbReference>
<proteinExistence type="inferred from homology"/>
<keyword evidence="5 6" id="KW-0472">Membrane</keyword>
<dbReference type="SUPFAM" id="SSF103481">
    <property type="entry name" value="Multidrug resistance efflux transporter EmrE"/>
    <property type="match status" value="2"/>
</dbReference>
<dbReference type="InterPro" id="IPR050638">
    <property type="entry name" value="AA-Vitamin_Transporters"/>
</dbReference>
<dbReference type="AlphaFoldDB" id="A0A1E5KX26"/>
<feature type="transmembrane region" description="Helical" evidence="6">
    <location>
        <begin position="78"/>
        <end position="94"/>
    </location>
</feature>
<dbReference type="STRING" id="762845.BCR26_02980"/>
<evidence type="ECO:0000256" key="1">
    <source>
        <dbReference type="ARBA" id="ARBA00004127"/>
    </source>
</evidence>
<dbReference type="Pfam" id="PF00892">
    <property type="entry name" value="EamA"/>
    <property type="match status" value="2"/>
</dbReference>
<organism evidence="8 9">
    <name type="scientific">Enterococcus rivorum</name>
    <dbReference type="NCBI Taxonomy" id="762845"/>
    <lineage>
        <taxon>Bacteria</taxon>
        <taxon>Bacillati</taxon>
        <taxon>Bacillota</taxon>
        <taxon>Bacilli</taxon>
        <taxon>Lactobacillales</taxon>
        <taxon>Enterococcaceae</taxon>
        <taxon>Enterococcus</taxon>
    </lineage>
</organism>
<feature type="transmembrane region" description="Helical" evidence="6">
    <location>
        <begin position="40"/>
        <end position="57"/>
    </location>
</feature>
<keyword evidence="9" id="KW-1185">Reference proteome</keyword>
<feature type="transmembrane region" description="Helical" evidence="6">
    <location>
        <begin position="130"/>
        <end position="149"/>
    </location>
</feature>
<feature type="transmembrane region" description="Helical" evidence="6">
    <location>
        <begin position="161"/>
        <end position="177"/>
    </location>
</feature>
<dbReference type="EMBL" id="MIEK01000023">
    <property type="protein sequence ID" value="OEH82412.1"/>
    <property type="molecule type" value="Genomic_DNA"/>
</dbReference>
<dbReference type="GO" id="GO:0016020">
    <property type="term" value="C:membrane"/>
    <property type="evidence" value="ECO:0007669"/>
    <property type="project" value="UniProtKB-SubCell"/>
</dbReference>
<sequence>MEGIIKRKGVLLAGSAAMMWALSGIVGQLLFQSFGVSPEWLVTTRMLFSGVLLLLFASQYKKINIFSLFTSKKNRIDIFLFATVGMFGVQYTFFKTIAASSAAIATILQFTGPIFIALYVALLTGKMPSLKVLGLLLLTFLGVFLIVTHGQLNSLAISPEAFFWGIASALTLAFYTIQPRSLLNNYGTLLTVGWGMTIGGILANFIHPIWRIDFILDTQSLLLITTVIVVGTIFAYLFYLSSLTYITVTLASILTALEPILATIFSILIFGLQLSLIDLIGTFLVLGSILFLQKLLS</sequence>
<evidence type="ECO:0000256" key="5">
    <source>
        <dbReference type="ARBA" id="ARBA00023136"/>
    </source>
</evidence>
<feature type="transmembrane region" description="Helical" evidence="6">
    <location>
        <begin position="100"/>
        <end position="123"/>
    </location>
</feature>
<comment type="subcellular location">
    <subcellularLocation>
        <location evidence="1">Endomembrane system</location>
        <topology evidence="1">Multi-pass membrane protein</topology>
    </subcellularLocation>
</comment>
<feature type="transmembrane region" description="Helical" evidence="6">
    <location>
        <begin position="246"/>
        <end position="270"/>
    </location>
</feature>
<feature type="transmembrane region" description="Helical" evidence="6">
    <location>
        <begin position="221"/>
        <end position="239"/>
    </location>
</feature>
<protein>
    <submittedName>
        <fullName evidence="8">Permease</fullName>
    </submittedName>
</protein>
<feature type="domain" description="EamA" evidence="7">
    <location>
        <begin position="162"/>
        <end position="292"/>
    </location>
</feature>
<dbReference type="OrthoDB" id="9810818at2"/>
<dbReference type="PANTHER" id="PTHR32322:SF2">
    <property type="entry name" value="EAMA DOMAIN-CONTAINING PROTEIN"/>
    <property type="match status" value="1"/>
</dbReference>
<comment type="similarity">
    <text evidence="2">Belongs to the EamA transporter family.</text>
</comment>
<feature type="transmembrane region" description="Helical" evidence="6">
    <location>
        <begin position="12"/>
        <end position="34"/>
    </location>
</feature>
<dbReference type="InterPro" id="IPR000620">
    <property type="entry name" value="EamA_dom"/>
</dbReference>
<evidence type="ECO:0000313" key="9">
    <source>
        <dbReference type="Proteomes" id="UP000095256"/>
    </source>
</evidence>
<evidence type="ECO:0000313" key="8">
    <source>
        <dbReference type="EMBL" id="OEH82412.1"/>
    </source>
</evidence>
<dbReference type="PANTHER" id="PTHR32322">
    <property type="entry name" value="INNER MEMBRANE TRANSPORTER"/>
    <property type="match status" value="1"/>
</dbReference>
<dbReference type="Proteomes" id="UP000095256">
    <property type="component" value="Unassembled WGS sequence"/>
</dbReference>
<evidence type="ECO:0000256" key="4">
    <source>
        <dbReference type="ARBA" id="ARBA00022989"/>
    </source>
</evidence>
<feature type="domain" description="EamA" evidence="7">
    <location>
        <begin position="8"/>
        <end position="148"/>
    </location>
</feature>
<dbReference type="InterPro" id="IPR037185">
    <property type="entry name" value="EmrE-like"/>
</dbReference>
<evidence type="ECO:0000256" key="6">
    <source>
        <dbReference type="SAM" id="Phobius"/>
    </source>
</evidence>
<evidence type="ECO:0000256" key="2">
    <source>
        <dbReference type="ARBA" id="ARBA00007362"/>
    </source>
</evidence>
<evidence type="ECO:0000256" key="3">
    <source>
        <dbReference type="ARBA" id="ARBA00022692"/>
    </source>
</evidence>
<keyword evidence="4 6" id="KW-1133">Transmembrane helix</keyword>